<feature type="domain" description="Type 4 fimbrial biogenesis protein PilX N-terminal" evidence="2">
    <location>
        <begin position="1"/>
        <end position="49"/>
    </location>
</feature>
<dbReference type="EMBL" id="MSDQ01000009">
    <property type="protein sequence ID" value="OLO12172.1"/>
    <property type="molecule type" value="Genomic_DNA"/>
</dbReference>
<sequence>MTLIVALILLMAMTALGLAGLQGAVLQERMARNVMDRQVAFQAAQAALKEGEWRLRHADYTLPDAQGDCTAPDCLMPQASHASQWSTARWRRDGVAYGDSGSPMPLDTYEPPRVTLAALSSSCPEAGAPCQARIEVTAFGWGARQVTHAVLERRVTLMLPRESGEALIQARRAQADNHDTRVIRSSEGPTRPAWREVLR</sequence>
<reference evidence="3 4" key="1">
    <citation type="submission" date="2016-12" db="EMBL/GenBank/DDBJ databases">
        <title>Draft genome sequences of strains Salinicola socius SMB35, Salinicola sp. MH3R3-1 and Chromohalobacter sp. SMB17 from the Verkhnekamsk potash mining region of Russia.</title>
        <authorList>
            <person name="Mavrodi D.V."/>
            <person name="Olsson B.E."/>
            <person name="Korsakova E.S."/>
            <person name="Pyankova A."/>
            <person name="Mavrodi O.V."/>
            <person name="Plotnikova E.G."/>
        </authorList>
    </citation>
    <scope>NUCLEOTIDE SEQUENCE [LARGE SCALE GENOMIC DNA]</scope>
    <source>
        <strain evidence="3 4">SMB17</strain>
    </source>
</reference>
<evidence type="ECO:0000256" key="1">
    <source>
        <dbReference type="SAM" id="MobiDB-lite"/>
    </source>
</evidence>
<dbReference type="RefSeq" id="WP_075368575.1">
    <property type="nucleotide sequence ID" value="NZ_MSDQ01000009.1"/>
</dbReference>
<dbReference type="STRING" id="223900.GCA_000821045_00056"/>
<gene>
    <name evidence="3" type="ORF">BTW10_05660</name>
</gene>
<dbReference type="InterPro" id="IPR025746">
    <property type="entry name" value="PilX_N_dom"/>
</dbReference>
<proteinExistence type="predicted"/>
<dbReference type="AlphaFoldDB" id="A0A1Q8TES6"/>
<dbReference type="Proteomes" id="UP000186806">
    <property type="component" value="Unassembled WGS sequence"/>
</dbReference>
<protein>
    <recommendedName>
        <fullName evidence="2">Type 4 fimbrial biogenesis protein PilX N-terminal domain-containing protein</fullName>
    </recommendedName>
</protein>
<evidence type="ECO:0000259" key="2">
    <source>
        <dbReference type="Pfam" id="PF14341"/>
    </source>
</evidence>
<comment type="caution">
    <text evidence="3">The sequence shown here is derived from an EMBL/GenBank/DDBJ whole genome shotgun (WGS) entry which is preliminary data.</text>
</comment>
<evidence type="ECO:0000313" key="3">
    <source>
        <dbReference type="EMBL" id="OLO12172.1"/>
    </source>
</evidence>
<evidence type="ECO:0000313" key="4">
    <source>
        <dbReference type="Proteomes" id="UP000186806"/>
    </source>
</evidence>
<dbReference type="Pfam" id="PF14341">
    <property type="entry name" value="PilX_N"/>
    <property type="match status" value="1"/>
</dbReference>
<keyword evidence="4" id="KW-1185">Reference proteome</keyword>
<accession>A0A1Q8TES6</accession>
<name>A0A1Q8TES6_9GAMM</name>
<organism evidence="3 4">
    <name type="scientific">Chromohalobacter japonicus</name>
    <dbReference type="NCBI Taxonomy" id="223900"/>
    <lineage>
        <taxon>Bacteria</taxon>
        <taxon>Pseudomonadati</taxon>
        <taxon>Pseudomonadota</taxon>
        <taxon>Gammaproteobacteria</taxon>
        <taxon>Oceanospirillales</taxon>
        <taxon>Halomonadaceae</taxon>
        <taxon>Chromohalobacter</taxon>
    </lineage>
</organism>
<feature type="region of interest" description="Disordered" evidence="1">
    <location>
        <begin position="178"/>
        <end position="199"/>
    </location>
</feature>